<sequence>MKPISNERENQLINRLNFNDRPTHSRSFQDNGCKENIGQCLDLKSVKPTSHSSSVLQPLNTIPFQERNIQNCHYQNFDAKLTQNEKESLPEKYENELHGEEVSQQVRQSLLKFLKSNTQDTVKEIRSLHIEQEEVNLADEVNLEFLSDDSDTEESTPKIQLKKIFLADLIQIEPIHLSQPNSGLADYRENLSTKEPGSAPDNSQNKVKINLSSLFNI</sequence>
<organism evidence="2 3">
    <name type="scientific">Euplotes crassus</name>
    <dbReference type="NCBI Taxonomy" id="5936"/>
    <lineage>
        <taxon>Eukaryota</taxon>
        <taxon>Sar</taxon>
        <taxon>Alveolata</taxon>
        <taxon>Ciliophora</taxon>
        <taxon>Intramacronucleata</taxon>
        <taxon>Spirotrichea</taxon>
        <taxon>Hypotrichia</taxon>
        <taxon>Euplotida</taxon>
        <taxon>Euplotidae</taxon>
        <taxon>Moneuplotes</taxon>
    </lineage>
</organism>
<comment type="caution">
    <text evidence="2">The sequence shown here is derived from an EMBL/GenBank/DDBJ whole genome shotgun (WGS) entry which is preliminary data.</text>
</comment>
<dbReference type="AlphaFoldDB" id="A0AAD1XNP8"/>
<evidence type="ECO:0000313" key="2">
    <source>
        <dbReference type="EMBL" id="CAI2375879.1"/>
    </source>
</evidence>
<evidence type="ECO:0000256" key="1">
    <source>
        <dbReference type="SAM" id="MobiDB-lite"/>
    </source>
</evidence>
<protein>
    <submittedName>
        <fullName evidence="2">Uncharacterized protein</fullName>
    </submittedName>
</protein>
<evidence type="ECO:0000313" key="3">
    <source>
        <dbReference type="Proteomes" id="UP001295684"/>
    </source>
</evidence>
<name>A0AAD1XNP8_EUPCR</name>
<reference evidence="2" key="1">
    <citation type="submission" date="2023-07" db="EMBL/GenBank/DDBJ databases">
        <authorList>
            <consortium name="AG Swart"/>
            <person name="Singh M."/>
            <person name="Singh A."/>
            <person name="Seah K."/>
            <person name="Emmerich C."/>
        </authorList>
    </citation>
    <scope>NUCLEOTIDE SEQUENCE</scope>
    <source>
        <strain evidence="2">DP1</strain>
    </source>
</reference>
<feature type="region of interest" description="Disordered" evidence="1">
    <location>
        <begin position="186"/>
        <end position="205"/>
    </location>
</feature>
<proteinExistence type="predicted"/>
<accession>A0AAD1XNP8</accession>
<dbReference type="EMBL" id="CAMPGE010017387">
    <property type="protein sequence ID" value="CAI2375879.1"/>
    <property type="molecule type" value="Genomic_DNA"/>
</dbReference>
<keyword evidence="3" id="KW-1185">Reference proteome</keyword>
<gene>
    <name evidence="2" type="ORF">ECRASSUSDP1_LOCUS17245</name>
</gene>
<dbReference type="Proteomes" id="UP001295684">
    <property type="component" value="Unassembled WGS sequence"/>
</dbReference>